<proteinExistence type="predicted"/>
<name>A0ABN2WRU9_9ACTN</name>
<dbReference type="Proteomes" id="UP001500897">
    <property type="component" value="Unassembled WGS sequence"/>
</dbReference>
<organism evidence="2 3">
    <name type="scientific">Kitasatospora saccharophila</name>
    <dbReference type="NCBI Taxonomy" id="407973"/>
    <lineage>
        <taxon>Bacteria</taxon>
        <taxon>Bacillati</taxon>
        <taxon>Actinomycetota</taxon>
        <taxon>Actinomycetes</taxon>
        <taxon>Kitasatosporales</taxon>
        <taxon>Streptomycetaceae</taxon>
        <taxon>Kitasatospora</taxon>
    </lineage>
</organism>
<gene>
    <name evidence="2" type="ORF">GCM10009759_27800</name>
</gene>
<comment type="caution">
    <text evidence="2">The sequence shown here is derived from an EMBL/GenBank/DDBJ whole genome shotgun (WGS) entry which is preliminary data.</text>
</comment>
<feature type="compositionally biased region" description="Low complexity" evidence="1">
    <location>
        <begin position="29"/>
        <end position="57"/>
    </location>
</feature>
<keyword evidence="3" id="KW-1185">Reference proteome</keyword>
<accession>A0ABN2WRU9</accession>
<dbReference type="EMBL" id="BAAANS010000016">
    <property type="protein sequence ID" value="GAA2097571.1"/>
    <property type="molecule type" value="Genomic_DNA"/>
</dbReference>
<evidence type="ECO:0000313" key="2">
    <source>
        <dbReference type="EMBL" id="GAA2097571.1"/>
    </source>
</evidence>
<sequence length="152" mass="15746">MSAPFGGADLTPPRGGIRSGGDPAPIPPHGDSGAAAPAAPAAQPGPLGRRGLGPTTTSIPLPKIGPGWEIRGWPAQGGLYLIARDEQLVGWTEDRPDQGWIALVGLGDPPTCLVDAQDHPIRHLSARHAARSISLALRQNPALARPAPDLRR</sequence>
<evidence type="ECO:0000256" key="1">
    <source>
        <dbReference type="SAM" id="MobiDB-lite"/>
    </source>
</evidence>
<protein>
    <submittedName>
        <fullName evidence="2">Uncharacterized protein</fullName>
    </submittedName>
</protein>
<feature type="region of interest" description="Disordered" evidence="1">
    <location>
        <begin position="1"/>
        <end position="66"/>
    </location>
</feature>
<evidence type="ECO:0000313" key="3">
    <source>
        <dbReference type="Proteomes" id="UP001500897"/>
    </source>
</evidence>
<dbReference type="RefSeq" id="WP_344552328.1">
    <property type="nucleotide sequence ID" value="NZ_BAAANS010000016.1"/>
</dbReference>
<reference evidence="3" key="1">
    <citation type="journal article" date="2019" name="Int. J. Syst. Evol. Microbiol.">
        <title>The Global Catalogue of Microorganisms (GCM) 10K type strain sequencing project: providing services to taxonomists for standard genome sequencing and annotation.</title>
        <authorList>
            <consortium name="The Broad Institute Genomics Platform"/>
            <consortium name="The Broad Institute Genome Sequencing Center for Infectious Disease"/>
            <person name="Wu L."/>
            <person name="Ma J."/>
        </authorList>
    </citation>
    <scope>NUCLEOTIDE SEQUENCE [LARGE SCALE GENOMIC DNA]</scope>
    <source>
        <strain evidence="3">JCM 14559</strain>
    </source>
</reference>